<keyword evidence="4" id="KW-0804">Transcription</keyword>
<keyword evidence="8" id="KW-0670">Pyruvate</keyword>
<dbReference type="Pfam" id="PF00392">
    <property type="entry name" value="GntR"/>
    <property type="match status" value="1"/>
</dbReference>
<dbReference type="PANTHER" id="PTHR43537:SF34">
    <property type="entry name" value="PYRUVATE DEHYDROGENASE COMPLEX REPRESSOR"/>
    <property type="match status" value="1"/>
</dbReference>
<accession>A0A1S7LEL8</accession>
<dbReference type="InterPro" id="IPR011711">
    <property type="entry name" value="GntR_C"/>
</dbReference>
<dbReference type="InterPro" id="IPR008920">
    <property type="entry name" value="TF_FadR/GntR_C"/>
</dbReference>
<reference evidence="8" key="1">
    <citation type="submission" date="2015-04" db="EMBL/GenBank/DDBJ databases">
        <authorList>
            <person name="Syromyatnikov M.Y."/>
            <person name="Popov V.N."/>
        </authorList>
    </citation>
    <scope>NUCLEOTIDE SEQUENCE</scope>
    <source>
        <strain evidence="8">MO-1</strain>
    </source>
</reference>
<dbReference type="SUPFAM" id="SSF46785">
    <property type="entry name" value="Winged helix' DNA-binding domain"/>
    <property type="match status" value="1"/>
</dbReference>
<evidence type="ECO:0000256" key="5">
    <source>
        <dbReference type="ARBA" id="ARBA00037357"/>
    </source>
</evidence>
<dbReference type="InterPro" id="IPR000524">
    <property type="entry name" value="Tscrpt_reg_HTH_GntR"/>
</dbReference>
<gene>
    <name evidence="8" type="primary">pdhR</name>
    <name evidence="8" type="ORF">MAGMO_0187</name>
</gene>
<dbReference type="PROSITE" id="PS50949">
    <property type="entry name" value="HTH_GNTR"/>
    <property type="match status" value="1"/>
</dbReference>
<dbReference type="CDD" id="cd07377">
    <property type="entry name" value="WHTH_GntR"/>
    <property type="match status" value="1"/>
</dbReference>
<evidence type="ECO:0000256" key="1">
    <source>
        <dbReference type="ARBA" id="ARBA00022491"/>
    </source>
</evidence>
<dbReference type="InterPro" id="IPR036390">
    <property type="entry name" value="WH_DNA-bd_sf"/>
</dbReference>
<dbReference type="Pfam" id="PF07729">
    <property type="entry name" value="FCD"/>
    <property type="match status" value="1"/>
</dbReference>
<dbReference type="Gene3D" id="1.20.120.530">
    <property type="entry name" value="GntR ligand-binding domain-like"/>
    <property type="match status" value="1"/>
</dbReference>
<dbReference type="PRINTS" id="PR00035">
    <property type="entry name" value="HTHGNTR"/>
</dbReference>
<evidence type="ECO:0000256" key="2">
    <source>
        <dbReference type="ARBA" id="ARBA00023015"/>
    </source>
</evidence>
<keyword evidence="1" id="KW-0678">Repressor</keyword>
<dbReference type="EMBL" id="LO017727">
    <property type="protein sequence ID" value="CRH04401.1"/>
    <property type="molecule type" value="Genomic_DNA"/>
</dbReference>
<dbReference type="GO" id="GO:0003677">
    <property type="term" value="F:DNA binding"/>
    <property type="evidence" value="ECO:0007669"/>
    <property type="project" value="UniProtKB-KW"/>
</dbReference>
<dbReference type="GO" id="GO:0003700">
    <property type="term" value="F:DNA-binding transcription factor activity"/>
    <property type="evidence" value="ECO:0007669"/>
    <property type="project" value="InterPro"/>
</dbReference>
<dbReference type="SMART" id="SM00345">
    <property type="entry name" value="HTH_GNTR"/>
    <property type="match status" value="1"/>
</dbReference>
<comment type="function">
    <text evidence="5">Transcriptional repressor for the pyruvate dehydrogenase complex genes aceEF and lpd.</text>
</comment>
<feature type="domain" description="HTH gntR-type" evidence="7">
    <location>
        <begin position="9"/>
        <end position="77"/>
    </location>
</feature>
<organism evidence="8">
    <name type="scientific">Magnetococcus massalia (strain MO-1)</name>
    <dbReference type="NCBI Taxonomy" id="451514"/>
    <lineage>
        <taxon>Bacteria</taxon>
        <taxon>Pseudomonadati</taxon>
        <taxon>Pseudomonadota</taxon>
        <taxon>Magnetococcia</taxon>
        <taxon>Magnetococcales</taxon>
        <taxon>Magnetococcaceae</taxon>
        <taxon>Magnetococcus</taxon>
    </lineage>
</organism>
<dbReference type="InterPro" id="IPR036388">
    <property type="entry name" value="WH-like_DNA-bd_sf"/>
</dbReference>
<keyword evidence="2" id="KW-0805">Transcription regulation</keyword>
<dbReference type="AlphaFoldDB" id="A0A1S7LEL8"/>
<dbReference type="PANTHER" id="PTHR43537">
    <property type="entry name" value="TRANSCRIPTIONAL REGULATOR, GNTR FAMILY"/>
    <property type="match status" value="1"/>
</dbReference>
<dbReference type="Gene3D" id="1.10.10.10">
    <property type="entry name" value="Winged helix-like DNA-binding domain superfamily/Winged helix DNA-binding domain"/>
    <property type="match status" value="1"/>
</dbReference>
<evidence type="ECO:0000313" key="8">
    <source>
        <dbReference type="EMBL" id="CRH04401.1"/>
    </source>
</evidence>
<name>A0A1S7LEL8_MAGMO</name>
<dbReference type="SMART" id="SM00895">
    <property type="entry name" value="FCD"/>
    <property type="match status" value="1"/>
</dbReference>
<sequence length="259" mass="29244">MPFEKIKIAKVADVIVEQLEQMILSGVLKPAEKLPSERELAQQLDVSRPSLREALFKLEAKDLIESRHGGGTYVKSVLGPTFTDPLGRLLQSHPEAAADYLEFRKVMEGEAAALAAVRHTEADREIITAQFNRMEQAQANRKLSREADADADFHLAISEATHNVILLHIMRGLFNLLQQEIFHNRHRLYTREGAQAALLQQHRDLLEAVLARDPDAARSAAQAHLSYVQQAFEEMGVEWGREHTAHQRLERLRQELPSG</sequence>
<evidence type="ECO:0000256" key="3">
    <source>
        <dbReference type="ARBA" id="ARBA00023125"/>
    </source>
</evidence>
<dbReference type="SUPFAM" id="SSF48008">
    <property type="entry name" value="GntR ligand-binding domain-like"/>
    <property type="match status" value="1"/>
</dbReference>
<keyword evidence="3 8" id="KW-0238">DNA-binding</keyword>
<protein>
    <recommendedName>
        <fullName evidence="6">Pyruvate dehydrogenase complex repressor</fullName>
    </recommendedName>
</protein>
<proteinExistence type="predicted"/>
<evidence type="ECO:0000259" key="7">
    <source>
        <dbReference type="PROSITE" id="PS50949"/>
    </source>
</evidence>
<evidence type="ECO:0000256" key="4">
    <source>
        <dbReference type="ARBA" id="ARBA00023163"/>
    </source>
</evidence>
<evidence type="ECO:0000256" key="6">
    <source>
        <dbReference type="ARBA" id="ARBA00039592"/>
    </source>
</evidence>